<dbReference type="Proteomes" id="UP001162885">
    <property type="component" value="Chromosome"/>
</dbReference>
<reference evidence="5" key="2">
    <citation type="submission" date="2020-02" db="EMBL/GenBank/DDBJ databases">
        <authorList>
            <person name="Matsumoto Y."/>
            <person name="Kinjo T."/>
            <person name="Motooka D."/>
            <person name="Nabeya D."/>
            <person name="Jung N."/>
            <person name="Uechi K."/>
            <person name="Horii T."/>
            <person name="Iida T."/>
            <person name="Fujita J."/>
            <person name="Nakamura S."/>
        </authorList>
    </citation>
    <scope>NUCLEOTIDE SEQUENCE</scope>
    <source>
        <strain evidence="5">JCM 15653</strain>
    </source>
</reference>
<dbReference type="InterPro" id="IPR050204">
    <property type="entry name" value="AraC_XylS_family_regulators"/>
</dbReference>
<dbReference type="PROSITE" id="PS00041">
    <property type="entry name" value="HTH_ARAC_FAMILY_1"/>
    <property type="match status" value="1"/>
</dbReference>
<dbReference type="SMART" id="SM00342">
    <property type="entry name" value="HTH_ARAC"/>
    <property type="match status" value="1"/>
</dbReference>
<keyword evidence="3" id="KW-0804">Transcription</keyword>
<dbReference type="PRINTS" id="PR00032">
    <property type="entry name" value="HTHARAC"/>
</dbReference>
<evidence type="ECO:0000256" key="3">
    <source>
        <dbReference type="ARBA" id="ARBA00023163"/>
    </source>
</evidence>
<gene>
    <name evidence="6" type="ORF">H5U98_02775</name>
    <name evidence="5" type="ORF">MBOE_17840</name>
</gene>
<dbReference type="SUPFAM" id="SSF46689">
    <property type="entry name" value="Homeodomain-like"/>
    <property type="match status" value="2"/>
</dbReference>
<accession>A0AAX2ZZ21</accession>
<dbReference type="InterPro" id="IPR018062">
    <property type="entry name" value="HTH_AraC-typ_CS"/>
</dbReference>
<dbReference type="Proteomes" id="UP000466683">
    <property type="component" value="Chromosome"/>
</dbReference>
<dbReference type="Pfam" id="PF12833">
    <property type="entry name" value="HTH_18"/>
    <property type="match status" value="1"/>
</dbReference>
<dbReference type="RefSeq" id="WP_077740119.1">
    <property type="nucleotide sequence ID" value="NZ_AP022579.1"/>
</dbReference>
<evidence type="ECO:0000256" key="2">
    <source>
        <dbReference type="ARBA" id="ARBA00023125"/>
    </source>
</evidence>
<dbReference type="PROSITE" id="PS01124">
    <property type="entry name" value="HTH_ARAC_FAMILY_2"/>
    <property type="match status" value="1"/>
</dbReference>
<name>A0AAX2ZZ21_9MYCO</name>
<keyword evidence="1" id="KW-0805">Transcription regulation</keyword>
<dbReference type="Gene3D" id="1.10.10.60">
    <property type="entry name" value="Homeodomain-like"/>
    <property type="match status" value="2"/>
</dbReference>
<evidence type="ECO:0000256" key="1">
    <source>
        <dbReference type="ARBA" id="ARBA00023015"/>
    </source>
</evidence>
<keyword evidence="7" id="KW-1185">Reference proteome</keyword>
<evidence type="ECO:0000313" key="6">
    <source>
        <dbReference type="EMBL" id="UNC00391.1"/>
    </source>
</evidence>
<evidence type="ECO:0000313" key="7">
    <source>
        <dbReference type="Proteomes" id="UP000466683"/>
    </source>
</evidence>
<dbReference type="EMBL" id="AP022579">
    <property type="protein sequence ID" value="BBX90135.1"/>
    <property type="molecule type" value="Genomic_DNA"/>
</dbReference>
<protein>
    <submittedName>
        <fullName evidence="6">Helix-turn-helix transcriptional regulator</fullName>
    </submittedName>
    <submittedName>
        <fullName evidence="5">Transcriptional regulator, AraC family protein</fullName>
    </submittedName>
</protein>
<dbReference type="InterPro" id="IPR009057">
    <property type="entry name" value="Homeodomain-like_sf"/>
</dbReference>
<evidence type="ECO:0000313" key="8">
    <source>
        <dbReference type="Proteomes" id="UP001162885"/>
    </source>
</evidence>
<feature type="domain" description="HTH araC/xylS-type" evidence="4">
    <location>
        <begin position="185"/>
        <end position="283"/>
    </location>
</feature>
<reference evidence="5 7" key="1">
    <citation type="journal article" date="2019" name="Emerg. Microbes Infect.">
        <title>Comprehensive subspecies identification of 175 nontuberculous mycobacteria species based on 7547 genomic profiles.</title>
        <authorList>
            <person name="Matsumoto Y."/>
            <person name="Kinjo T."/>
            <person name="Motooka D."/>
            <person name="Nabeya D."/>
            <person name="Jung N."/>
            <person name="Uechi K."/>
            <person name="Horii T."/>
            <person name="Iida T."/>
            <person name="Fujita J."/>
            <person name="Nakamura S."/>
        </authorList>
    </citation>
    <scope>NUCLEOTIDE SEQUENCE [LARGE SCALE GENOMIC DNA]</scope>
    <source>
        <strain evidence="5 7">JCM 15653</strain>
    </source>
</reference>
<reference evidence="6 8" key="3">
    <citation type="journal article" date="2022" name="BMC Genomics">
        <title>Comparative genome analysis of mycobacteria focusing on tRNA and non-coding RNA.</title>
        <authorList>
            <person name="Behra P.R.K."/>
            <person name="Pettersson B.M.F."/>
            <person name="Ramesh M."/>
            <person name="Das S."/>
            <person name="Dasgupta S."/>
            <person name="Kirsebom L.A."/>
        </authorList>
    </citation>
    <scope>NUCLEOTIDE SEQUENCE [LARGE SCALE GENOMIC DNA]</scope>
    <source>
        <strain evidence="6 8">DSM 44677</strain>
    </source>
</reference>
<keyword evidence="2" id="KW-0238">DNA-binding</keyword>
<dbReference type="EMBL" id="CP060016">
    <property type="protein sequence ID" value="UNC00391.1"/>
    <property type="molecule type" value="Genomic_DNA"/>
</dbReference>
<dbReference type="InterPro" id="IPR020449">
    <property type="entry name" value="Tscrpt_reg_AraC-type_HTH"/>
</dbReference>
<evidence type="ECO:0000313" key="5">
    <source>
        <dbReference type="EMBL" id="BBX90135.1"/>
    </source>
</evidence>
<dbReference type="PANTHER" id="PTHR46796:SF14">
    <property type="entry name" value="TRANSCRIPTIONAL REGULATORY PROTEIN"/>
    <property type="match status" value="1"/>
</dbReference>
<proteinExistence type="predicted"/>
<dbReference type="GO" id="GO:0043565">
    <property type="term" value="F:sequence-specific DNA binding"/>
    <property type="evidence" value="ECO:0007669"/>
    <property type="project" value="InterPro"/>
</dbReference>
<dbReference type="InterPro" id="IPR018060">
    <property type="entry name" value="HTH_AraC"/>
</dbReference>
<dbReference type="AlphaFoldDB" id="A0AAX2ZZ21"/>
<evidence type="ECO:0000259" key="4">
    <source>
        <dbReference type="PROSITE" id="PS01124"/>
    </source>
</evidence>
<sequence length="284" mass="31736">MGMKPWDGDRPLTPRIVLEQKDVVARGLSFTFGTEQISAPTDWCSFSDTDHLVYVYRGGTMHSMKTALDWGPSGQVPPTVGDVWWKPAGVSCAALVQGDVAGYCEIAIPRRMIGDTALLPRIKYRDPLMHYLVEEIYSVADRDDAVARLLTDSVTETMRLLIRDKYTEAPPREREHRTLGIAERKMLVDYLNDSLDSDIHLDALAELTGMPVHGFIGAFRRAFHTTPYQFLLDLRIDRAKMLLATTSRTVSEIASAVGFSTPSHFANAFRRRVGISPSGYRQGS</sequence>
<dbReference type="GO" id="GO:0003700">
    <property type="term" value="F:DNA-binding transcription factor activity"/>
    <property type="evidence" value="ECO:0007669"/>
    <property type="project" value="InterPro"/>
</dbReference>
<dbReference type="PANTHER" id="PTHR46796">
    <property type="entry name" value="HTH-TYPE TRANSCRIPTIONAL ACTIVATOR RHAS-RELATED"/>
    <property type="match status" value="1"/>
</dbReference>
<organism evidence="6 8">
    <name type="scientific">Mycolicibacterium boenickei</name>
    <dbReference type="NCBI Taxonomy" id="146017"/>
    <lineage>
        <taxon>Bacteria</taxon>
        <taxon>Bacillati</taxon>
        <taxon>Actinomycetota</taxon>
        <taxon>Actinomycetes</taxon>
        <taxon>Mycobacteriales</taxon>
        <taxon>Mycobacteriaceae</taxon>
        <taxon>Mycolicibacterium</taxon>
    </lineage>
</organism>